<keyword evidence="1" id="KW-1133">Transmembrane helix</keyword>
<keyword evidence="1" id="KW-0472">Membrane</keyword>
<keyword evidence="1" id="KW-0812">Transmembrane</keyword>
<dbReference type="AlphaFoldDB" id="A0AAP5MEC9"/>
<evidence type="ECO:0000256" key="1">
    <source>
        <dbReference type="SAM" id="Phobius"/>
    </source>
</evidence>
<feature type="transmembrane region" description="Helical" evidence="1">
    <location>
        <begin position="12"/>
        <end position="45"/>
    </location>
</feature>
<name>A0AAP5MEC9_9CYAN</name>
<gene>
    <name evidence="2" type="ORF">G7B40_041190</name>
</gene>
<feature type="transmembrane region" description="Helical" evidence="1">
    <location>
        <begin position="76"/>
        <end position="94"/>
    </location>
</feature>
<dbReference type="RefSeq" id="WP_310834516.1">
    <property type="nucleotide sequence ID" value="NZ_JAALHA020000042.1"/>
</dbReference>
<dbReference type="Proteomes" id="UP000667802">
    <property type="component" value="Unassembled WGS sequence"/>
</dbReference>
<organism evidence="2 3">
    <name type="scientific">Aetokthonos hydrillicola Thurmond2011</name>
    <dbReference type="NCBI Taxonomy" id="2712845"/>
    <lineage>
        <taxon>Bacteria</taxon>
        <taxon>Bacillati</taxon>
        <taxon>Cyanobacteriota</taxon>
        <taxon>Cyanophyceae</taxon>
        <taxon>Nostocales</taxon>
        <taxon>Hapalosiphonaceae</taxon>
        <taxon>Aetokthonos</taxon>
    </lineage>
</organism>
<evidence type="ECO:0000313" key="2">
    <source>
        <dbReference type="EMBL" id="MDR9900903.1"/>
    </source>
</evidence>
<accession>A0AAP5MEC9</accession>
<sequence>MVQHFFSHWSYYCFLSFLSCCGCVYPVTAVGVWIAIGSYLIFAVAKTISESAGSRDTDYLFNLNWKLALWKVTARNIPEFSFVLIAVLVGLYVGEFNFVPVLYGLSGLVVLGAIALTIKIFWSLRRVKY</sequence>
<feature type="transmembrane region" description="Helical" evidence="1">
    <location>
        <begin position="100"/>
        <end position="122"/>
    </location>
</feature>
<dbReference type="EMBL" id="JAALHA020000042">
    <property type="protein sequence ID" value="MDR9900903.1"/>
    <property type="molecule type" value="Genomic_DNA"/>
</dbReference>
<proteinExistence type="predicted"/>
<keyword evidence="3" id="KW-1185">Reference proteome</keyword>
<comment type="caution">
    <text evidence="2">The sequence shown here is derived from an EMBL/GenBank/DDBJ whole genome shotgun (WGS) entry which is preliminary data.</text>
</comment>
<protein>
    <submittedName>
        <fullName evidence="2">Uncharacterized protein</fullName>
    </submittedName>
</protein>
<evidence type="ECO:0000313" key="3">
    <source>
        <dbReference type="Proteomes" id="UP000667802"/>
    </source>
</evidence>
<reference evidence="3" key="1">
    <citation type="journal article" date="2021" name="Science">
        <title>Hunting the eagle killer: A cyanobacterial neurotoxin causes vacuolar myelinopathy.</title>
        <authorList>
            <person name="Breinlinger S."/>
            <person name="Phillips T.J."/>
            <person name="Haram B.N."/>
            <person name="Mares J."/>
            <person name="Martinez Yerena J.A."/>
            <person name="Hrouzek P."/>
            <person name="Sobotka R."/>
            <person name="Henderson W.M."/>
            <person name="Schmieder P."/>
            <person name="Williams S.M."/>
            <person name="Lauderdale J.D."/>
            <person name="Wilde H.D."/>
            <person name="Gerrin W."/>
            <person name="Kust A."/>
            <person name="Washington J.W."/>
            <person name="Wagner C."/>
            <person name="Geier B."/>
            <person name="Liebeke M."/>
            <person name="Enke H."/>
            <person name="Niedermeyer T.H.J."/>
            <person name="Wilde S.B."/>
        </authorList>
    </citation>
    <scope>NUCLEOTIDE SEQUENCE [LARGE SCALE GENOMIC DNA]</scope>
    <source>
        <strain evidence="3">Thurmond2011</strain>
    </source>
</reference>